<feature type="transmembrane region" description="Helical" evidence="1">
    <location>
        <begin position="103"/>
        <end position="121"/>
    </location>
</feature>
<feature type="transmembrane region" description="Helical" evidence="1">
    <location>
        <begin position="477"/>
        <end position="498"/>
    </location>
</feature>
<keyword evidence="1" id="KW-0812">Transmembrane</keyword>
<evidence type="ECO:0000313" key="3">
    <source>
        <dbReference type="EMBL" id="NLF54680.1"/>
    </source>
</evidence>
<dbReference type="EMBL" id="JAAYYV010000252">
    <property type="protein sequence ID" value="NLF54680.1"/>
    <property type="molecule type" value="Genomic_DNA"/>
</dbReference>
<dbReference type="AlphaFoldDB" id="A0A7X7LX28"/>
<keyword evidence="1" id="KW-1133">Transmembrane helix</keyword>
<feature type="transmembrane region" description="Helical" evidence="1">
    <location>
        <begin position="645"/>
        <end position="664"/>
    </location>
</feature>
<feature type="domain" description="VanZ-like" evidence="2">
    <location>
        <begin position="16"/>
        <end position="117"/>
    </location>
</feature>
<dbReference type="Pfam" id="PF04892">
    <property type="entry name" value="VanZ"/>
    <property type="match status" value="1"/>
</dbReference>
<gene>
    <name evidence="3" type="ORF">GX576_09865</name>
</gene>
<dbReference type="InterPro" id="IPR006976">
    <property type="entry name" value="VanZ-like"/>
</dbReference>
<feature type="transmembrane region" description="Helical" evidence="1">
    <location>
        <begin position="324"/>
        <end position="343"/>
    </location>
</feature>
<protein>
    <submittedName>
        <fullName evidence="3">VanZ family protein</fullName>
    </submittedName>
</protein>
<name>A0A7X7LX28_9RHOO</name>
<feature type="transmembrane region" description="Helical" evidence="1">
    <location>
        <begin position="225"/>
        <end position="244"/>
    </location>
</feature>
<accession>A0A7X7LX28</accession>
<feature type="transmembrane region" description="Helical" evidence="1">
    <location>
        <begin position="545"/>
        <end position="566"/>
    </location>
</feature>
<proteinExistence type="predicted"/>
<feature type="transmembrane region" description="Helical" evidence="1">
    <location>
        <begin position="202"/>
        <end position="219"/>
    </location>
</feature>
<feature type="transmembrane region" description="Helical" evidence="1">
    <location>
        <begin position="173"/>
        <end position="195"/>
    </location>
</feature>
<comment type="caution">
    <text evidence="3">The sequence shown here is derived from an EMBL/GenBank/DDBJ whole genome shotgun (WGS) entry which is preliminary data.</text>
</comment>
<feature type="transmembrane region" description="Helical" evidence="1">
    <location>
        <begin position="446"/>
        <end position="465"/>
    </location>
</feature>
<feature type="transmembrane region" description="Helical" evidence="1">
    <location>
        <begin position="617"/>
        <end position="638"/>
    </location>
</feature>
<feature type="transmembrane region" description="Helical" evidence="1">
    <location>
        <begin position="73"/>
        <end position="91"/>
    </location>
</feature>
<keyword evidence="1" id="KW-0472">Membrane</keyword>
<feature type="transmembrane region" description="Helical" evidence="1">
    <location>
        <begin position="251"/>
        <end position="271"/>
    </location>
</feature>
<dbReference type="Proteomes" id="UP000536534">
    <property type="component" value="Unassembled WGS sequence"/>
</dbReference>
<evidence type="ECO:0000256" key="1">
    <source>
        <dbReference type="SAM" id="Phobius"/>
    </source>
</evidence>
<feature type="transmembrane region" description="Helical" evidence="1">
    <location>
        <begin position="300"/>
        <end position="317"/>
    </location>
</feature>
<evidence type="ECO:0000259" key="2">
    <source>
        <dbReference type="Pfam" id="PF04892"/>
    </source>
</evidence>
<feature type="transmembrane region" description="Helical" evidence="1">
    <location>
        <begin position="701"/>
        <end position="721"/>
    </location>
</feature>
<sequence>MNGWRLLVGALIAYGSLYPFQFVWPDSPSGALAALLHDSRLWSSRGDVAGNLLLFVPWGALQATAPAHSRWHWPSFASGIALALVLQVLQIGLPSRDAALSDVFWNSIGILVGQFVLHPFVRKLVAGRGASSQFDPALLLPLLWLGLMALPLLPSLDWQALKSHLRVFLGPSAVGFPDLLLAYAGVLVVGSALASRFPPARTLLLLGLTIALAAAAKLLTVHNALYRAELLSWCLAWASAVFLIQFRPQWLNALAFGAMLLGMTLSALAPFDFTGSPGAFNLLPFVGYLRGDMLGNLRELAQTAWVAVAILWLGARIGGNVRGIGGFLVVWVLLLEFAQMWIVGRSADITPALTTLIVSLLMRDARLGAAQAIAQPGTAPVRSEEVPNDRLAEVPKTSQPLSWRSPLGLAGLAGWILAVIALSWLVRQPGVPYNVRELFLGDGNPLAIAVFTLALLWIGAGSWLAVKIAAGARHPWLQLPVLLVANGIVSLLLLLASVTGESIMDIAGSTNLHWMVVNKLSWGAWWAGVFREHISPGFVAPIERVVRYLALYLPPSAFLAVALLAAKPESSAGRRLDALKAGLVLLPLLWLCKAIAFDWSSTDNLNELIAPNGAFGLGGGAYLYLLLGIAAVNMAALGQAASPRALAVAALLTVLCLPVSWFLLTKGLSPAVEKYGMFYSGVQFLLGPDRKEALPEFVLQLRWMALYLGLQLVGAAGIRLARSVFWRGQATLTPLPQGSRQAPTRWSLFLSPGKGNPIR</sequence>
<organism evidence="3 4">
    <name type="scientific">Thauera phenolivorans</name>
    <dbReference type="NCBI Taxonomy" id="1792543"/>
    <lineage>
        <taxon>Bacteria</taxon>
        <taxon>Pseudomonadati</taxon>
        <taxon>Pseudomonadota</taxon>
        <taxon>Betaproteobacteria</taxon>
        <taxon>Rhodocyclales</taxon>
        <taxon>Zoogloeaceae</taxon>
        <taxon>Thauera</taxon>
    </lineage>
</organism>
<feature type="transmembrane region" description="Helical" evidence="1">
    <location>
        <begin position="578"/>
        <end position="597"/>
    </location>
</feature>
<reference evidence="3 4" key="1">
    <citation type="journal article" date="2020" name="Biotechnol. Biofuels">
        <title>New insights from the biogas microbiome by comprehensive genome-resolved metagenomics of nearly 1600 species originating from multiple anaerobic digesters.</title>
        <authorList>
            <person name="Campanaro S."/>
            <person name="Treu L."/>
            <person name="Rodriguez-R L.M."/>
            <person name="Kovalovszki A."/>
            <person name="Ziels R.M."/>
            <person name="Maus I."/>
            <person name="Zhu X."/>
            <person name="Kougias P.G."/>
            <person name="Basile A."/>
            <person name="Luo G."/>
            <person name="Schluter A."/>
            <person name="Konstantinidis K.T."/>
            <person name="Angelidaki I."/>
        </authorList>
    </citation>
    <scope>NUCLEOTIDE SEQUENCE [LARGE SCALE GENOMIC DNA]</scope>
    <source>
        <strain evidence="3">AS06rmzACSIP_256</strain>
    </source>
</reference>
<evidence type="ECO:0000313" key="4">
    <source>
        <dbReference type="Proteomes" id="UP000536534"/>
    </source>
</evidence>
<feature type="transmembrane region" description="Helical" evidence="1">
    <location>
        <begin position="133"/>
        <end position="153"/>
    </location>
</feature>
<feature type="transmembrane region" description="Helical" evidence="1">
    <location>
        <begin position="406"/>
        <end position="426"/>
    </location>
</feature>